<evidence type="ECO:0000313" key="4">
    <source>
        <dbReference type="Proteomes" id="UP000253551"/>
    </source>
</evidence>
<dbReference type="InterPro" id="IPR011990">
    <property type="entry name" value="TPR-like_helical_dom_sf"/>
</dbReference>
<dbReference type="SMART" id="SM00671">
    <property type="entry name" value="SEL1"/>
    <property type="match status" value="6"/>
</dbReference>
<organism evidence="3 4">
    <name type="scientific">Rhizopus stolonifer</name>
    <name type="common">Rhizopus nigricans</name>
    <dbReference type="NCBI Taxonomy" id="4846"/>
    <lineage>
        <taxon>Eukaryota</taxon>
        <taxon>Fungi</taxon>
        <taxon>Fungi incertae sedis</taxon>
        <taxon>Mucoromycota</taxon>
        <taxon>Mucoromycotina</taxon>
        <taxon>Mucoromycetes</taxon>
        <taxon>Mucorales</taxon>
        <taxon>Mucorineae</taxon>
        <taxon>Rhizopodaceae</taxon>
        <taxon>Rhizopus</taxon>
    </lineage>
</organism>
<feature type="region of interest" description="Disordered" evidence="2">
    <location>
        <begin position="401"/>
        <end position="428"/>
    </location>
</feature>
<protein>
    <submittedName>
        <fullName evidence="3">LRP2 binding protein</fullName>
    </submittedName>
</protein>
<name>A0A367JXG7_RHIST</name>
<evidence type="ECO:0000313" key="3">
    <source>
        <dbReference type="EMBL" id="RCH94620.1"/>
    </source>
</evidence>
<keyword evidence="4" id="KW-1185">Reference proteome</keyword>
<gene>
    <name evidence="3" type="primary">LRP2BP</name>
    <name evidence="3" type="ORF">CU098_009591</name>
</gene>
<dbReference type="PANTHER" id="PTHR11102">
    <property type="entry name" value="SEL-1-LIKE PROTEIN"/>
    <property type="match status" value="1"/>
</dbReference>
<proteinExistence type="inferred from homology"/>
<evidence type="ECO:0000256" key="1">
    <source>
        <dbReference type="ARBA" id="ARBA00038101"/>
    </source>
</evidence>
<dbReference type="InterPro" id="IPR006597">
    <property type="entry name" value="Sel1-like"/>
</dbReference>
<evidence type="ECO:0000256" key="2">
    <source>
        <dbReference type="SAM" id="MobiDB-lite"/>
    </source>
</evidence>
<dbReference type="EMBL" id="PJQM01002535">
    <property type="protein sequence ID" value="RCH94620.1"/>
    <property type="molecule type" value="Genomic_DNA"/>
</dbReference>
<dbReference type="PANTHER" id="PTHR11102:SF147">
    <property type="entry name" value="SEL1L ADAPTOR SUBUNIT OF ERAD E3 UBIQUITIN LIGASE"/>
    <property type="match status" value="1"/>
</dbReference>
<dbReference type="AlphaFoldDB" id="A0A367JXG7"/>
<feature type="compositionally biased region" description="Low complexity" evidence="2">
    <location>
        <begin position="401"/>
        <end position="413"/>
    </location>
</feature>
<dbReference type="SUPFAM" id="SSF81901">
    <property type="entry name" value="HCP-like"/>
    <property type="match status" value="2"/>
</dbReference>
<accession>A0A367JXG7</accession>
<dbReference type="OrthoDB" id="2384430at2759"/>
<dbReference type="Proteomes" id="UP000253551">
    <property type="component" value="Unassembled WGS sequence"/>
</dbReference>
<dbReference type="STRING" id="4846.A0A367JXG7"/>
<dbReference type="Gene3D" id="1.25.40.10">
    <property type="entry name" value="Tetratricopeptide repeat domain"/>
    <property type="match status" value="2"/>
</dbReference>
<sequence length="428" mass="48226">MTVEEHQILESIPEDLKLIQCVTLIQSCDDLEVCLEALNFLRLKATEQQDTEAKTKLSILYMEDQMYIGKNEVESVIWSRSVFDKQLSSALQLASGLFASRQTNGLEIIEGSLDKDPHASYLAGILYTKGIGFTQDLEKGVRLLKYAATEGKLGEAACELGRIYGDRYKYSYRQSADSVHWFERAFECGSNQAIVDLAYSFFEGSPDVPKDDGRAFRYAKDGSLSNDKYCQYIVGHLYLKGRGVEQDTKEALRWLDESAKQGFSVALEEQVAVYMNGQGNVAKDYQKAYQCCTQGTAANIPYCQVCLGDLYRNGWGVKQDYQRAFELYQSAASTNQSDTPYPYAQHMIGEMFLHGEGVPKDLAIAKEWFQIASTQGYEPSQVKIQQISLLEENTLQKQKEAAAAAAAEQQQQTQEKRSSRWSLGFFRK</sequence>
<dbReference type="Pfam" id="PF08238">
    <property type="entry name" value="Sel1"/>
    <property type="match status" value="7"/>
</dbReference>
<comment type="caution">
    <text evidence="3">The sequence shown here is derived from an EMBL/GenBank/DDBJ whole genome shotgun (WGS) entry which is preliminary data.</text>
</comment>
<reference evidence="3 4" key="1">
    <citation type="journal article" date="2018" name="G3 (Bethesda)">
        <title>Phylogenetic and Phylogenomic Definition of Rhizopus Species.</title>
        <authorList>
            <person name="Gryganskyi A.P."/>
            <person name="Golan J."/>
            <person name="Dolatabadi S."/>
            <person name="Mondo S."/>
            <person name="Robb S."/>
            <person name="Idnurm A."/>
            <person name="Muszewska A."/>
            <person name="Steczkiewicz K."/>
            <person name="Masonjones S."/>
            <person name="Liao H.L."/>
            <person name="Gajdeczka M.T."/>
            <person name="Anike F."/>
            <person name="Vuek A."/>
            <person name="Anishchenko I.M."/>
            <person name="Voigt K."/>
            <person name="de Hoog G.S."/>
            <person name="Smith M.E."/>
            <person name="Heitman J."/>
            <person name="Vilgalys R."/>
            <person name="Stajich J.E."/>
        </authorList>
    </citation>
    <scope>NUCLEOTIDE SEQUENCE [LARGE SCALE GENOMIC DNA]</scope>
    <source>
        <strain evidence="3 4">LSU 92-RS-03</strain>
    </source>
</reference>
<comment type="similarity">
    <text evidence="1">Belongs to the sel-1 family.</text>
</comment>
<dbReference type="InterPro" id="IPR050767">
    <property type="entry name" value="Sel1_AlgK"/>
</dbReference>